<name>A0ABU3N6E2_9SPHN</name>
<accession>A0ABU3N6E2</accession>
<dbReference type="SUPFAM" id="SSF52980">
    <property type="entry name" value="Restriction endonuclease-like"/>
    <property type="match status" value="1"/>
</dbReference>
<dbReference type="InterPro" id="IPR011335">
    <property type="entry name" value="Restrct_endonuc-II-like"/>
</dbReference>
<dbReference type="InterPro" id="IPR047216">
    <property type="entry name" value="Endonuclease_DUF559_bact"/>
</dbReference>
<comment type="caution">
    <text evidence="2">The sequence shown here is derived from an EMBL/GenBank/DDBJ whole genome shotgun (WGS) entry which is preliminary data.</text>
</comment>
<dbReference type="CDD" id="cd01038">
    <property type="entry name" value="Endonuclease_DUF559"/>
    <property type="match status" value="1"/>
</dbReference>
<dbReference type="EMBL" id="JALMLT010000002">
    <property type="protein sequence ID" value="MDT8759332.1"/>
    <property type="molecule type" value="Genomic_DNA"/>
</dbReference>
<dbReference type="Gene3D" id="3.40.960.10">
    <property type="entry name" value="VSR Endonuclease"/>
    <property type="match status" value="1"/>
</dbReference>
<evidence type="ECO:0000259" key="1">
    <source>
        <dbReference type="Pfam" id="PF04480"/>
    </source>
</evidence>
<proteinExistence type="predicted"/>
<sequence length="116" mass="13335">MRTPVRRQTSRHASQLRRDATDAERLLWGALRNRRLNGHKFRFQATIEPFVVDLLCVEARLIVEVDGSQHGIEVDARRTHFLGSRGYRVLRFWNNEVLENLAGVLEVIMAALDAGK</sequence>
<dbReference type="PANTHER" id="PTHR38590">
    <property type="entry name" value="BLL0828 PROTEIN"/>
    <property type="match status" value="1"/>
</dbReference>
<gene>
    <name evidence="2" type="ORF">MZO42_11545</name>
</gene>
<dbReference type="InterPro" id="IPR007569">
    <property type="entry name" value="DUF559"/>
</dbReference>
<dbReference type="Pfam" id="PF04480">
    <property type="entry name" value="DUF559"/>
    <property type="match status" value="1"/>
</dbReference>
<organism evidence="2">
    <name type="scientific">Sphingomonas psychrotolerans</name>
    <dbReference type="NCBI Taxonomy" id="1327635"/>
    <lineage>
        <taxon>Bacteria</taxon>
        <taxon>Pseudomonadati</taxon>
        <taxon>Pseudomonadota</taxon>
        <taxon>Alphaproteobacteria</taxon>
        <taxon>Sphingomonadales</taxon>
        <taxon>Sphingomonadaceae</taxon>
        <taxon>Sphingomonas</taxon>
    </lineage>
</organism>
<reference evidence="2" key="1">
    <citation type="submission" date="2022-04" db="EMBL/GenBank/DDBJ databases">
        <title>Tomato heritable bacteria conferring resistance against bacterial wilt.</title>
        <authorList>
            <person name="Yin J."/>
        </authorList>
    </citation>
    <scope>NUCLEOTIDE SEQUENCE</scope>
    <source>
        <strain evidence="2">Cra20</strain>
    </source>
</reference>
<evidence type="ECO:0000313" key="2">
    <source>
        <dbReference type="EMBL" id="MDT8759332.1"/>
    </source>
</evidence>
<dbReference type="PANTHER" id="PTHR38590:SF1">
    <property type="entry name" value="BLL0828 PROTEIN"/>
    <property type="match status" value="1"/>
</dbReference>
<feature type="domain" description="DUF559" evidence="1">
    <location>
        <begin position="9"/>
        <end position="112"/>
    </location>
</feature>
<protein>
    <submittedName>
        <fullName evidence="2">DUF559 domain-containing protein</fullName>
    </submittedName>
</protein>